<reference evidence="1" key="1">
    <citation type="submission" date="2022-08" db="EMBL/GenBank/DDBJ databases">
        <title>Genome Sequence of Lecanicillium fungicola.</title>
        <authorList>
            <person name="Buettner E."/>
        </authorList>
    </citation>
    <scope>NUCLEOTIDE SEQUENCE</scope>
    <source>
        <strain evidence="1">Babe33</strain>
    </source>
</reference>
<keyword evidence="2" id="KW-1185">Reference proteome</keyword>
<accession>A0ACC1MJZ2</accession>
<gene>
    <name evidence="1" type="ORF">NQ176_g9795</name>
</gene>
<dbReference type="EMBL" id="JANJQO010002382">
    <property type="protein sequence ID" value="KAJ2967169.1"/>
    <property type="molecule type" value="Genomic_DNA"/>
</dbReference>
<sequence>MPLIIYRSNPPISLPLSTLRDLVQFNQPPSTWETPPAPPSRRCLNAVCAGRANCVAFPSDPLYQASWVKPYNLGVPVKPVAVFRPNNASDVSAAVICASTNGVTVQAKSGGHSYANFGLAGDGGLMIDLQYLQDFSMDTSSWQATFGAGHRLGDLDKKLHANGNRAMAHGTCPGVGIGGHATIGGIGPSSRMWGTALDHVLEVEVVTADGKIQPLAS</sequence>
<name>A0ACC1MJZ2_9HYPO</name>
<evidence type="ECO:0000313" key="1">
    <source>
        <dbReference type="EMBL" id="KAJ2967169.1"/>
    </source>
</evidence>
<organism evidence="1 2">
    <name type="scientific">Zarea fungicola</name>
    <dbReference type="NCBI Taxonomy" id="93591"/>
    <lineage>
        <taxon>Eukaryota</taxon>
        <taxon>Fungi</taxon>
        <taxon>Dikarya</taxon>
        <taxon>Ascomycota</taxon>
        <taxon>Pezizomycotina</taxon>
        <taxon>Sordariomycetes</taxon>
        <taxon>Hypocreomycetidae</taxon>
        <taxon>Hypocreales</taxon>
        <taxon>Cordycipitaceae</taxon>
        <taxon>Zarea</taxon>
    </lineage>
</organism>
<dbReference type="Proteomes" id="UP001143910">
    <property type="component" value="Unassembled WGS sequence"/>
</dbReference>
<comment type="caution">
    <text evidence="1">The sequence shown here is derived from an EMBL/GenBank/DDBJ whole genome shotgun (WGS) entry which is preliminary data.</text>
</comment>
<protein>
    <submittedName>
        <fullName evidence="1">Uncharacterized protein</fullName>
    </submittedName>
</protein>
<proteinExistence type="predicted"/>
<evidence type="ECO:0000313" key="2">
    <source>
        <dbReference type="Proteomes" id="UP001143910"/>
    </source>
</evidence>